<dbReference type="Proteomes" id="UP001412239">
    <property type="component" value="Unassembled WGS sequence"/>
</dbReference>
<name>A0A292PVP0_9PEZI</name>
<keyword evidence="5" id="KW-1185">Reference proteome</keyword>
<feature type="compositionally biased region" description="Low complexity" evidence="1">
    <location>
        <begin position="175"/>
        <end position="199"/>
    </location>
</feature>
<evidence type="ECO:0008006" key="6">
    <source>
        <dbReference type="Google" id="ProtNLM"/>
    </source>
</evidence>
<evidence type="ECO:0000256" key="3">
    <source>
        <dbReference type="SAM" id="SignalP"/>
    </source>
</evidence>
<protein>
    <recommendedName>
        <fullName evidence="6">Extracellular membrane protein CFEM domain-containing protein</fullName>
    </recommendedName>
</protein>
<evidence type="ECO:0000313" key="4">
    <source>
        <dbReference type="EMBL" id="CUS11662.1"/>
    </source>
</evidence>
<feature type="region of interest" description="Disordered" evidence="1">
    <location>
        <begin position="276"/>
        <end position="322"/>
    </location>
</feature>
<gene>
    <name evidence="4" type="ORF">GSTUAT00004239001</name>
</gene>
<evidence type="ECO:0000313" key="5">
    <source>
        <dbReference type="Proteomes" id="UP001412239"/>
    </source>
</evidence>
<feature type="compositionally biased region" description="Basic and acidic residues" evidence="1">
    <location>
        <begin position="313"/>
        <end position="322"/>
    </location>
</feature>
<dbReference type="AlphaFoldDB" id="A0A292PVP0"/>
<sequence length="322" mass="33728">MKELEFKFAAGILCLTSLISSLTSGAGVVLQPRDVEVDFSGMPECMSKVCIPILGSSLGCGPTILVDCFCGKPNPLLCGWVTDWECWNRTEDWYDTQCPGKPLVDLTGIPSCVRSCFDKTNVCIESTSNCICSQPKPDCTASKTDCNSSEVAVYDAWYSKSCEYNQTTLTLPNPSSTKVPPSSTTVSTTSTSPPASSSASGGGGGLSKGGVAGVAIGAFIGTVALGTLLYLFLFRRPKNPVQDYSTAQPAPVEIEGSSHPKVRYELMSGDAHLVPPAKAPVDDSRPTSGIYAPVGGTRPNSGLGPISPAGEGGLDRGFYEPK</sequence>
<keyword evidence="2" id="KW-0472">Membrane</keyword>
<feature type="chain" id="PRO_5012516470" description="Extracellular membrane protein CFEM domain-containing protein" evidence="3">
    <location>
        <begin position="26"/>
        <end position="322"/>
    </location>
</feature>
<reference evidence="4" key="1">
    <citation type="submission" date="2015-10" db="EMBL/GenBank/DDBJ databases">
        <authorList>
            <person name="Regsiter A."/>
            <person name="william w."/>
        </authorList>
    </citation>
    <scope>NUCLEOTIDE SEQUENCE</scope>
    <source>
        <strain evidence="4">Montdore</strain>
    </source>
</reference>
<evidence type="ECO:0000256" key="2">
    <source>
        <dbReference type="SAM" id="Phobius"/>
    </source>
</evidence>
<keyword evidence="3" id="KW-0732">Signal</keyword>
<feature type="transmembrane region" description="Helical" evidence="2">
    <location>
        <begin position="210"/>
        <end position="233"/>
    </location>
</feature>
<feature type="region of interest" description="Disordered" evidence="1">
    <location>
        <begin position="173"/>
        <end position="204"/>
    </location>
</feature>
<accession>A0A292PVP0</accession>
<evidence type="ECO:0000256" key="1">
    <source>
        <dbReference type="SAM" id="MobiDB-lite"/>
    </source>
</evidence>
<proteinExistence type="predicted"/>
<organism evidence="4 5">
    <name type="scientific">Tuber aestivum</name>
    <name type="common">summer truffle</name>
    <dbReference type="NCBI Taxonomy" id="59557"/>
    <lineage>
        <taxon>Eukaryota</taxon>
        <taxon>Fungi</taxon>
        <taxon>Dikarya</taxon>
        <taxon>Ascomycota</taxon>
        <taxon>Pezizomycotina</taxon>
        <taxon>Pezizomycetes</taxon>
        <taxon>Pezizales</taxon>
        <taxon>Tuberaceae</taxon>
        <taxon>Tuber</taxon>
    </lineage>
</organism>
<keyword evidence="2" id="KW-1133">Transmembrane helix</keyword>
<keyword evidence="2" id="KW-0812">Transmembrane</keyword>
<feature type="signal peptide" evidence="3">
    <location>
        <begin position="1"/>
        <end position="25"/>
    </location>
</feature>
<dbReference type="EMBL" id="LN891014">
    <property type="protein sequence ID" value="CUS11662.1"/>
    <property type="molecule type" value="Genomic_DNA"/>
</dbReference>